<feature type="region of interest" description="Disordered" evidence="1">
    <location>
        <begin position="113"/>
        <end position="132"/>
    </location>
</feature>
<feature type="region of interest" description="Disordered" evidence="1">
    <location>
        <begin position="57"/>
        <end position="98"/>
    </location>
</feature>
<dbReference type="InterPro" id="IPR018581">
    <property type="entry name" value="T3SS_pilus_HrpA"/>
</dbReference>
<evidence type="ECO:0000256" key="1">
    <source>
        <dbReference type="SAM" id="MobiDB-lite"/>
    </source>
</evidence>
<dbReference type="GO" id="GO:0005615">
    <property type="term" value="C:extracellular space"/>
    <property type="evidence" value="ECO:0007669"/>
    <property type="project" value="InterPro"/>
</dbReference>
<proteinExistence type="predicted"/>
<dbReference type="Pfam" id="PF09589">
    <property type="entry name" value="HrpA_pilin"/>
    <property type="match status" value="2"/>
</dbReference>
<dbReference type="EMBL" id="LC033973">
    <property type="protein sequence ID" value="BAQ95410.1"/>
    <property type="molecule type" value="Genomic_DNA"/>
</dbReference>
<reference evidence="2" key="1">
    <citation type="submission" date="2015-03" db="EMBL/GenBank/DDBJ databases">
        <title>Identification of a Pseudomonas syringae strain isolated from Chrysanthemum coronarium in Japan.</title>
        <authorList>
            <person name="Kaneko M."/>
        </authorList>
    </citation>
    <scope>NUCLEOTIDE SEQUENCE</scope>
    <source>
        <strain evidence="2">ICMP4091</strain>
    </source>
</reference>
<evidence type="ECO:0000313" key="2">
    <source>
        <dbReference type="EMBL" id="BAQ95410.1"/>
    </source>
</evidence>
<gene>
    <name evidence="2" type="primary">hrpA</name>
</gene>
<name>A0A0E3VJA4_9PSED</name>
<protein>
    <submittedName>
        <fullName evidence="2">HrpA</fullName>
    </submittedName>
</protein>
<accession>A0A0E3VJA4</accession>
<feature type="compositionally biased region" description="Polar residues" evidence="1">
    <location>
        <begin position="118"/>
        <end position="132"/>
    </location>
</feature>
<dbReference type="AlphaFoldDB" id="A0A0E3VJA4"/>
<organism evidence="2">
    <name type="scientific">Pseudomonas syringae pv. tagetis</name>
    <dbReference type="NCBI Taxonomy" id="129140"/>
    <lineage>
        <taxon>Bacteria</taxon>
        <taxon>Pseudomonadati</taxon>
        <taxon>Pseudomonadota</taxon>
        <taxon>Gammaproteobacteria</taxon>
        <taxon>Pseudomonadales</taxon>
        <taxon>Pseudomonadaceae</taxon>
        <taxon>Pseudomonas</taxon>
    </lineage>
</organism>
<sequence>MVAFSSLTSKLTNLGNGAVNGVGGALQGANTVAANASLQSSILSGTGDSLSVAAQTKASKETDANGAKLITINGPKSHAPGRHGGRGNSILQAEEAQRKQTMDVLNAIEAGKEDSTNKKISATAQNAKGISY</sequence>